<sequence length="229" mass="24368">MKMLGVIGGVSPESTALYYRLLNEAAREKLGGEHSANLMIYALDYGVMIKHYNARDWNAFTAEVVAGAERLAAAGVQAIVISSNTTHIAAEAVAERTGLPVLHMLDALGEAMTRAGVNKPLLMGTPVVMGEAHYRSELTKRYAGNVLVPTEAQQLEVGRIILDELVNGVVRSASRAALLEIIANSGADSVILGCTELCMILSADHCDIPVFDTTALHVKAASQYAFSEA</sequence>
<dbReference type="AlphaFoldDB" id="A0AAE9ZF26"/>
<dbReference type="NCBIfam" id="TIGR00035">
    <property type="entry name" value="asp_race"/>
    <property type="match status" value="1"/>
</dbReference>
<evidence type="ECO:0000256" key="2">
    <source>
        <dbReference type="ARBA" id="ARBA00023235"/>
    </source>
</evidence>
<dbReference type="InterPro" id="IPR015942">
    <property type="entry name" value="Asp/Glu/hydantoin_racemase"/>
</dbReference>
<dbReference type="KEGG" id="hfl:PUV54_16240"/>
<dbReference type="EMBL" id="CP118166">
    <property type="protein sequence ID" value="WDI31502.1"/>
    <property type="molecule type" value="Genomic_DNA"/>
</dbReference>
<dbReference type="PANTHER" id="PTHR21198">
    <property type="entry name" value="GLUTAMATE RACEMASE"/>
    <property type="match status" value="1"/>
</dbReference>
<evidence type="ECO:0000256" key="1">
    <source>
        <dbReference type="ARBA" id="ARBA00007847"/>
    </source>
</evidence>
<accession>A0AAE9ZF26</accession>
<organism evidence="3 4">
    <name type="scientific">Hyphococcus flavus</name>
    <dbReference type="NCBI Taxonomy" id="1866326"/>
    <lineage>
        <taxon>Bacteria</taxon>
        <taxon>Pseudomonadati</taxon>
        <taxon>Pseudomonadota</taxon>
        <taxon>Alphaproteobacteria</taxon>
        <taxon>Parvularculales</taxon>
        <taxon>Parvularculaceae</taxon>
        <taxon>Hyphococcus</taxon>
    </lineage>
</organism>
<dbReference type="Gene3D" id="3.40.50.1860">
    <property type="match status" value="2"/>
</dbReference>
<keyword evidence="4" id="KW-1185">Reference proteome</keyword>
<dbReference type="SUPFAM" id="SSF53681">
    <property type="entry name" value="Aspartate/glutamate racemase"/>
    <property type="match status" value="2"/>
</dbReference>
<dbReference type="InterPro" id="IPR004380">
    <property type="entry name" value="Asp_race"/>
</dbReference>
<protein>
    <submittedName>
        <fullName evidence="3">Amino acid racemase</fullName>
        <ecNumber evidence="3">5.1.1.-</ecNumber>
    </submittedName>
</protein>
<dbReference type="Proteomes" id="UP001214043">
    <property type="component" value="Chromosome"/>
</dbReference>
<name>A0AAE9ZF26_9PROT</name>
<dbReference type="PANTHER" id="PTHR21198:SF7">
    <property type="entry name" value="ASPARTATE-GLUTAMATE RACEMASE FAMILY"/>
    <property type="match status" value="1"/>
</dbReference>
<dbReference type="InterPro" id="IPR001920">
    <property type="entry name" value="Asp/Glu_race"/>
</dbReference>
<comment type="similarity">
    <text evidence="1">Belongs to the aspartate/glutamate racemases family.</text>
</comment>
<reference evidence="3" key="1">
    <citation type="submission" date="2023-02" db="EMBL/GenBank/DDBJ databases">
        <title>Genome sequence of Hyphococcus flavus.</title>
        <authorList>
            <person name="Rong J.-C."/>
            <person name="Zhao Q."/>
            <person name="Yi M."/>
            <person name="Wu J.-Y."/>
        </authorList>
    </citation>
    <scope>NUCLEOTIDE SEQUENCE</scope>
    <source>
        <strain evidence="3">MCCC 1K03223</strain>
    </source>
</reference>
<evidence type="ECO:0000313" key="4">
    <source>
        <dbReference type="Proteomes" id="UP001214043"/>
    </source>
</evidence>
<evidence type="ECO:0000313" key="3">
    <source>
        <dbReference type="EMBL" id="WDI31502.1"/>
    </source>
</evidence>
<dbReference type="GO" id="GO:0047661">
    <property type="term" value="F:amino-acid racemase activity"/>
    <property type="evidence" value="ECO:0007669"/>
    <property type="project" value="InterPro"/>
</dbReference>
<gene>
    <name evidence="3" type="ORF">PUV54_16240</name>
</gene>
<dbReference type="Pfam" id="PF01177">
    <property type="entry name" value="Asp_Glu_race"/>
    <property type="match status" value="1"/>
</dbReference>
<dbReference type="RefSeq" id="WP_274493390.1">
    <property type="nucleotide sequence ID" value="NZ_CP118166.1"/>
</dbReference>
<keyword evidence="2 3" id="KW-0413">Isomerase</keyword>
<proteinExistence type="inferred from homology"/>
<dbReference type="EC" id="5.1.1.-" evidence="3"/>